<keyword evidence="2 6" id="KW-0812">Transmembrane</keyword>
<evidence type="ECO:0000256" key="4">
    <source>
        <dbReference type="ARBA" id="ARBA00023136"/>
    </source>
</evidence>
<feature type="transmembrane region" description="Helical" evidence="6">
    <location>
        <begin position="40"/>
        <end position="64"/>
    </location>
</feature>
<dbReference type="Proteomes" id="UP001497383">
    <property type="component" value="Chromosome 7"/>
</dbReference>
<organism evidence="8 9">
    <name type="scientific">Lodderomyces beijingensis</name>
    <dbReference type="NCBI Taxonomy" id="1775926"/>
    <lineage>
        <taxon>Eukaryota</taxon>
        <taxon>Fungi</taxon>
        <taxon>Dikarya</taxon>
        <taxon>Ascomycota</taxon>
        <taxon>Saccharomycotina</taxon>
        <taxon>Pichiomycetes</taxon>
        <taxon>Debaryomycetaceae</taxon>
        <taxon>Candida/Lodderomyces clade</taxon>
        <taxon>Lodderomyces</taxon>
    </lineage>
</organism>
<dbReference type="PANTHER" id="PTHR37451:SF1">
    <property type="entry name" value="MARVEL DOMAIN-CONTAINING PROTEIN"/>
    <property type="match status" value="1"/>
</dbReference>
<dbReference type="EMBL" id="OZ022411">
    <property type="protein sequence ID" value="CAK9441581.1"/>
    <property type="molecule type" value="Genomic_DNA"/>
</dbReference>
<dbReference type="PANTHER" id="PTHR37451">
    <property type="entry name" value="MARVEL DOMAIN"/>
    <property type="match status" value="1"/>
</dbReference>
<evidence type="ECO:0000256" key="2">
    <source>
        <dbReference type="ARBA" id="ARBA00022692"/>
    </source>
</evidence>
<evidence type="ECO:0000256" key="1">
    <source>
        <dbReference type="ARBA" id="ARBA00004141"/>
    </source>
</evidence>
<evidence type="ECO:0000256" key="3">
    <source>
        <dbReference type="ARBA" id="ARBA00022989"/>
    </source>
</evidence>
<feature type="transmembrane region" description="Helical" evidence="6">
    <location>
        <begin position="111"/>
        <end position="139"/>
    </location>
</feature>
<keyword evidence="9" id="KW-1185">Reference proteome</keyword>
<evidence type="ECO:0000313" key="8">
    <source>
        <dbReference type="EMBL" id="CAK9441581.1"/>
    </source>
</evidence>
<evidence type="ECO:0000256" key="6">
    <source>
        <dbReference type="SAM" id="Phobius"/>
    </source>
</evidence>
<reference evidence="8 9" key="1">
    <citation type="submission" date="2024-03" db="EMBL/GenBank/DDBJ databases">
        <authorList>
            <person name="Brejova B."/>
        </authorList>
    </citation>
    <scope>NUCLEOTIDE SEQUENCE [LARGE SCALE GENOMIC DNA]</scope>
    <source>
        <strain evidence="8 9">CBS 14171</strain>
    </source>
</reference>
<dbReference type="InterPro" id="IPR008253">
    <property type="entry name" value="Marvel"/>
</dbReference>
<evidence type="ECO:0000256" key="5">
    <source>
        <dbReference type="SAM" id="MobiDB-lite"/>
    </source>
</evidence>
<evidence type="ECO:0000313" key="9">
    <source>
        <dbReference type="Proteomes" id="UP001497383"/>
    </source>
</evidence>
<gene>
    <name evidence="8" type="ORF">LODBEIA_P54490</name>
</gene>
<dbReference type="Pfam" id="PF01284">
    <property type="entry name" value="MARVEL"/>
    <property type="match status" value="1"/>
</dbReference>
<name>A0ABP0ZVB0_9ASCO</name>
<keyword evidence="3 6" id="KW-1133">Transmembrane helix</keyword>
<keyword evidence="4 6" id="KW-0472">Membrane</keyword>
<sequence length="252" mass="27387">MANGPQAASIALRVLELIMSIILLGLSAGFTADIREARVIYNLVASVISVTYLGYVGAFVPIFFNYNSPSWIILIMEILNFVLLLSSWAVVASDFPTDCPTNSWGKQNCQIYQTMLAFGIMDWLLYTFSMSFFIGYSYVPEIREYGFFHQFRFTDYYWGCIFVDPHSGLRLRHCFGWRIFDWSDGKDMERVVANSHGQPEINVGGVGVGGAGGVAGVGSVGAPGAAGVKSADSQQANSPASKAAVTAATSTH</sequence>
<accession>A0ABP0ZVB0</accession>
<feature type="transmembrane region" description="Helical" evidence="6">
    <location>
        <begin position="71"/>
        <end position="91"/>
    </location>
</feature>
<protein>
    <recommendedName>
        <fullName evidence="7">MARVEL domain-containing protein</fullName>
    </recommendedName>
</protein>
<feature type="domain" description="MARVEL" evidence="7">
    <location>
        <begin position="9"/>
        <end position="131"/>
    </location>
</feature>
<feature type="transmembrane region" description="Helical" evidence="6">
    <location>
        <begin position="12"/>
        <end position="34"/>
    </location>
</feature>
<comment type="subcellular location">
    <subcellularLocation>
        <location evidence="1">Membrane</location>
        <topology evidence="1">Multi-pass membrane protein</topology>
    </subcellularLocation>
</comment>
<dbReference type="RefSeq" id="XP_066832387.1">
    <property type="nucleotide sequence ID" value="XM_066975782.1"/>
</dbReference>
<dbReference type="GeneID" id="92210645"/>
<evidence type="ECO:0000259" key="7">
    <source>
        <dbReference type="Pfam" id="PF01284"/>
    </source>
</evidence>
<feature type="compositionally biased region" description="Low complexity" evidence="5">
    <location>
        <begin position="236"/>
        <end position="252"/>
    </location>
</feature>
<feature type="region of interest" description="Disordered" evidence="5">
    <location>
        <begin position="228"/>
        <end position="252"/>
    </location>
</feature>
<proteinExistence type="predicted"/>